<organism evidence="2 3">
    <name type="scientific">Streptomyces rugosispiralis</name>
    <dbReference type="NCBI Taxonomy" id="2967341"/>
    <lineage>
        <taxon>Bacteria</taxon>
        <taxon>Bacillati</taxon>
        <taxon>Actinomycetota</taxon>
        <taxon>Actinomycetes</taxon>
        <taxon>Kitasatosporales</taxon>
        <taxon>Streptomycetaceae</taxon>
        <taxon>Streptomyces</taxon>
    </lineage>
</organism>
<protein>
    <submittedName>
        <fullName evidence="2">SUMF1/EgtB/PvdO family nonheme iron enzyme</fullName>
    </submittedName>
</protein>
<reference evidence="2 3" key="1">
    <citation type="submission" date="2022-07" db="EMBL/GenBank/DDBJ databases">
        <authorList>
            <person name="Phongsopitanun W."/>
            <person name="Tanasupawat S."/>
        </authorList>
    </citation>
    <scope>NUCLEOTIDE SEQUENCE [LARGE SCALE GENOMIC DNA]</scope>
    <source>
        <strain evidence="2 3">RCU-064</strain>
    </source>
</reference>
<dbReference type="RefSeq" id="WP_256649023.1">
    <property type="nucleotide sequence ID" value="NZ_JANIAA010000002.1"/>
</dbReference>
<dbReference type="PANTHER" id="PTHR23150:SF19">
    <property type="entry name" value="FORMYLGLYCINE-GENERATING ENZYME"/>
    <property type="match status" value="1"/>
</dbReference>
<dbReference type="PROSITE" id="PS51318">
    <property type="entry name" value="TAT"/>
    <property type="match status" value="1"/>
</dbReference>
<comment type="caution">
    <text evidence="2">The sequence shown here is derived from an EMBL/GenBank/DDBJ whole genome shotgun (WGS) entry which is preliminary data.</text>
</comment>
<dbReference type="Gene3D" id="3.90.1580.10">
    <property type="entry name" value="paralog of FGE (formylglycine-generating enzyme)"/>
    <property type="match status" value="1"/>
</dbReference>
<gene>
    <name evidence="2" type="ORF">NP777_06220</name>
</gene>
<dbReference type="Pfam" id="PF03781">
    <property type="entry name" value="FGE-sulfatase"/>
    <property type="match status" value="1"/>
</dbReference>
<evidence type="ECO:0000313" key="3">
    <source>
        <dbReference type="Proteomes" id="UP001204746"/>
    </source>
</evidence>
<sequence length="1018" mass="112617">MTSDERKLSLNRRRFLGGIGAVAGAIAVGELFPTAASAAASAYEVILGEPRQQQLLGPATPADTEAWLKAMKDWRAAEHKRFDYDPRNYERAELTWAQRNPIQPQVMVEDRYLYDPDRQRYTVDRYLDDVTSRYGGIDSVLLWPTYPNIGIDNRNTVEMIRDLPGGLDGVRKLVADFQARDVRVLFPIMVWDYGTHHPGADTWADIMPGLMKRLGADGLNGDVMNVVTKDYFDSALALDHPLVLEPEHGLGFRSTSPPADTARAQIGWNTMSWGYWINDADVPMVSVNKWLEPRHTVHVNDRWSHSKIDMLQSAFFNGTGLESWENIWGIWNGMTERDNEAVRRVATIERRFPELLVSAEWEPHTPTRRNGVYASKWPAERGTQTLWTLINRDTAPRTGSQLEVAHRPGIRYYDLWNGRELKPEVSGGRAVLSFPIEAKGFGAVLASTPAHLPKDFGDFLRSMHRHARRPLSDFSAANTFLPQTMTNIKSTARARKAPPGMVYIPGANYRFAVRGAELEGWSWRAGAGLVRGVGVQFPGEPEPNRYHQLTLNLAPFYMDRTPVTNEQFQRFMDATGYRPADDHNFLKHWDWSSGHHPKHKAGWAKKPVIYVSIEDARAYARWAGGRLPHSYEWQYAAQGLDNRSYPWGNAYDTTRVPEPFHGRNEMRPPDDVDAHPGGASPFGVLDMVGNVWQWTDEFTDDHTRTAVLRGGSYYQIVASSVTNYYFPSGKNAQRLDVQSKYLLMAPGRDRAATVGFRTVVDAAQPAPEPVDNGTVVDAGTDKNAGTPGWTSHGWTTKMVFDAAYPVVDSSYNATNLSGAGTANWAEYTFTGTGVDVYGWRGPNGGVLRVLVDGTVQGGPISQKSATDTYYELLARIGGLANGRHTIRIETDPSSPADAVTGVDYLRVYKSGDKQPPVPPTLTPSDARPAAGRSIRVKVGFRNESAAPVSGGLRLAAPEPLSVTPAVAGFSGLAPHAEVTREFTVTVPAGTSRGAKLLRAVATLKQSADAEGWATLETS</sequence>
<proteinExistence type="predicted"/>
<dbReference type="EMBL" id="JANIAA010000002">
    <property type="protein sequence ID" value="MCQ8187852.1"/>
    <property type="molecule type" value="Genomic_DNA"/>
</dbReference>
<feature type="domain" description="Sulfatase-modifying factor enzyme-like" evidence="1">
    <location>
        <begin position="542"/>
        <end position="717"/>
    </location>
</feature>
<dbReference type="InterPro" id="IPR016187">
    <property type="entry name" value="CTDL_fold"/>
</dbReference>
<dbReference type="Gene3D" id="2.60.120.260">
    <property type="entry name" value="Galactose-binding domain-like"/>
    <property type="match status" value="1"/>
</dbReference>
<dbReference type="InterPro" id="IPR042095">
    <property type="entry name" value="SUMF_sf"/>
</dbReference>
<dbReference type="InterPro" id="IPR006311">
    <property type="entry name" value="TAT_signal"/>
</dbReference>
<accession>A0ABT1US41</accession>
<dbReference type="SUPFAM" id="SSF56436">
    <property type="entry name" value="C-type lectin-like"/>
    <property type="match status" value="1"/>
</dbReference>
<dbReference type="InterPro" id="IPR051043">
    <property type="entry name" value="Sulfatase_Mod_Factor_Kinase"/>
</dbReference>
<evidence type="ECO:0000259" key="1">
    <source>
        <dbReference type="Pfam" id="PF03781"/>
    </source>
</evidence>
<dbReference type="InterPro" id="IPR005532">
    <property type="entry name" value="SUMF_dom"/>
</dbReference>
<evidence type="ECO:0000313" key="2">
    <source>
        <dbReference type="EMBL" id="MCQ8187852.1"/>
    </source>
</evidence>
<dbReference type="PANTHER" id="PTHR23150">
    <property type="entry name" value="SULFATASE MODIFYING FACTOR 1, 2"/>
    <property type="match status" value="1"/>
</dbReference>
<name>A0ABT1US41_9ACTN</name>
<keyword evidence="3" id="KW-1185">Reference proteome</keyword>
<dbReference type="Proteomes" id="UP001204746">
    <property type="component" value="Unassembled WGS sequence"/>
</dbReference>